<accession>A0ABR1UXX4</accession>
<evidence type="ECO:0000313" key="2">
    <source>
        <dbReference type="Proteomes" id="UP001446871"/>
    </source>
</evidence>
<gene>
    <name evidence="1" type="ORF">PG996_008199</name>
</gene>
<comment type="caution">
    <text evidence="1">The sequence shown here is derived from an EMBL/GenBank/DDBJ whole genome shotgun (WGS) entry which is preliminary data.</text>
</comment>
<name>A0ABR1UXX4_9PEZI</name>
<protein>
    <submittedName>
        <fullName evidence="1">Uncharacterized protein</fullName>
    </submittedName>
</protein>
<sequence>MSLKASPPESDIRYCLDATMKWPLALNDDGRCPLKQSDLEHVHASIHKLRKGFVRAGMVEDTTAFYQLFWNVGILQLVRAPSESDDHTHAWNVVDVCVAGPHQNGSLPAREADYHLQVPVGVRRNNVIGLYIGRRISQVDLDVRLRADLLGVVKPCVRVIQGNRHLPVPLV</sequence>
<evidence type="ECO:0000313" key="1">
    <source>
        <dbReference type="EMBL" id="KAK8063547.1"/>
    </source>
</evidence>
<dbReference type="Proteomes" id="UP001446871">
    <property type="component" value="Unassembled WGS sequence"/>
</dbReference>
<reference evidence="1 2" key="1">
    <citation type="submission" date="2023-01" db="EMBL/GenBank/DDBJ databases">
        <title>Analysis of 21 Apiospora genomes using comparative genomics revels a genus with tremendous synthesis potential of carbohydrate active enzymes and secondary metabolites.</title>
        <authorList>
            <person name="Sorensen T."/>
        </authorList>
    </citation>
    <scope>NUCLEOTIDE SEQUENCE [LARGE SCALE GENOMIC DNA]</scope>
    <source>
        <strain evidence="1 2">CBS 83171</strain>
    </source>
</reference>
<dbReference type="EMBL" id="JAQQWM010000005">
    <property type="protein sequence ID" value="KAK8063547.1"/>
    <property type="molecule type" value="Genomic_DNA"/>
</dbReference>
<proteinExistence type="predicted"/>
<organism evidence="1 2">
    <name type="scientific">Apiospora saccharicola</name>
    <dbReference type="NCBI Taxonomy" id="335842"/>
    <lineage>
        <taxon>Eukaryota</taxon>
        <taxon>Fungi</taxon>
        <taxon>Dikarya</taxon>
        <taxon>Ascomycota</taxon>
        <taxon>Pezizomycotina</taxon>
        <taxon>Sordariomycetes</taxon>
        <taxon>Xylariomycetidae</taxon>
        <taxon>Amphisphaeriales</taxon>
        <taxon>Apiosporaceae</taxon>
        <taxon>Apiospora</taxon>
    </lineage>
</organism>
<keyword evidence="2" id="KW-1185">Reference proteome</keyword>